<dbReference type="Proteomes" id="UP000265875">
    <property type="component" value="Unassembled WGS sequence"/>
</dbReference>
<evidence type="ECO:0000259" key="1">
    <source>
        <dbReference type="Pfam" id="PF01656"/>
    </source>
</evidence>
<gene>
    <name evidence="2" type="ORF">D0894_16395</name>
</gene>
<accession>A0A399M449</accession>
<dbReference type="InterPro" id="IPR002586">
    <property type="entry name" value="CobQ/CobB/MinD/ParA_Nub-bd_dom"/>
</dbReference>
<dbReference type="CDD" id="cd02042">
    <property type="entry name" value="ParAB_family"/>
    <property type="match status" value="1"/>
</dbReference>
<dbReference type="Gene3D" id="3.40.50.300">
    <property type="entry name" value="P-loop containing nucleotide triphosphate hydrolases"/>
    <property type="match status" value="2"/>
</dbReference>
<dbReference type="PANTHER" id="PTHR13696:SF52">
    <property type="entry name" value="PARA FAMILY PROTEIN CT_582"/>
    <property type="match status" value="1"/>
</dbReference>
<protein>
    <submittedName>
        <fullName evidence="2">ParA family protein</fullName>
    </submittedName>
</protein>
<organism evidence="2 3">
    <name type="scientific">Pseudomonas monteilii</name>
    <dbReference type="NCBI Taxonomy" id="76759"/>
    <lineage>
        <taxon>Bacteria</taxon>
        <taxon>Pseudomonadati</taxon>
        <taxon>Pseudomonadota</taxon>
        <taxon>Gammaproteobacteria</taxon>
        <taxon>Pseudomonadales</taxon>
        <taxon>Pseudomonadaceae</taxon>
        <taxon>Pseudomonas</taxon>
    </lineage>
</organism>
<dbReference type="RefSeq" id="WP_119370593.1">
    <property type="nucleotide sequence ID" value="NZ_QWLL01000036.1"/>
</dbReference>
<comment type="caution">
    <text evidence="2">The sequence shown here is derived from an EMBL/GenBank/DDBJ whole genome shotgun (WGS) entry which is preliminary data.</text>
</comment>
<proteinExistence type="predicted"/>
<dbReference type="EMBL" id="QWLL01000036">
    <property type="protein sequence ID" value="RII76544.1"/>
    <property type="molecule type" value="Genomic_DNA"/>
</dbReference>
<name>A0A399M449_9PSED</name>
<dbReference type="Pfam" id="PF01656">
    <property type="entry name" value="CbiA"/>
    <property type="match status" value="1"/>
</dbReference>
<sequence length="176" mass="19272">MRRVVFNQKGGVGKSSIACNLAAASAAEGYRTLLVDLDPQANSTYYLTGLVNDAILYTFSALVAAERLLIPFDCDSFSRQALHCVMAEVEELRQDHNPALQVEGVVVNQFAGRTALHQTLVDQLRGEGMPVLPVYLSSSIKMRESHQASVPLVHLAPRHKLALEFVDLLDVLERAA</sequence>
<evidence type="ECO:0000313" key="3">
    <source>
        <dbReference type="Proteomes" id="UP000265875"/>
    </source>
</evidence>
<feature type="domain" description="CobQ/CobB/MinD/ParA nucleotide binding" evidence="1">
    <location>
        <begin position="4"/>
        <end position="143"/>
    </location>
</feature>
<evidence type="ECO:0000313" key="2">
    <source>
        <dbReference type="EMBL" id="RII76544.1"/>
    </source>
</evidence>
<dbReference type="AlphaFoldDB" id="A0A399M449"/>
<reference evidence="2 3" key="1">
    <citation type="submission" date="2018-08" db="EMBL/GenBank/DDBJ databases">
        <title>Draft genome sequence of the cyanotroph, Pseudomonas monteilii BCN3.</title>
        <authorList>
            <person name="Jones L.B."/>
            <person name="Kunz D.A."/>
        </authorList>
    </citation>
    <scope>NUCLEOTIDE SEQUENCE [LARGE SCALE GENOMIC DNA]</scope>
    <source>
        <strain evidence="2 3">BCN3</strain>
    </source>
</reference>
<dbReference type="InterPro" id="IPR027417">
    <property type="entry name" value="P-loop_NTPase"/>
</dbReference>
<dbReference type="InterPro" id="IPR050678">
    <property type="entry name" value="DNA_Partitioning_ATPase"/>
</dbReference>
<dbReference type="SUPFAM" id="SSF52540">
    <property type="entry name" value="P-loop containing nucleoside triphosphate hydrolases"/>
    <property type="match status" value="1"/>
</dbReference>
<dbReference type="PANTHER" id="PTHR13696">
    <property type="entry name" value="P-LOOP CONTAINING NUCLEOSIDE TRIPHOSPHATE HYDROLASE"/>
    <property type="match status" value="1"/>
</dbReference>